<sequence length="1024" mass="121233">MDAQRPMTTPTKSIFSDYLKRQSQTQSRSHFRTLGESKNEEANKILSDFIEQSKQRQQTSQFLNSRQRTSQEMLQSIVSHSSSTNKFYVPFQSDFAKRKNNSLGSFEKIGSSSRIGNRRQQIQQTEQFFQSQITPLNRQEYLDKMEDFITEILTEEFKEISSLFTTFMKQYQLFIDDYQLQLSIKEKQLELENLTEFERMNNKYSKTSQDYENQIKLLNYNVEQYNIDIHKLKNEIQDQGRKYKELRQRFDLKQREIDIKNKKIKSLECDIQSQQKKIQYYENKLQQTFGKDQMTDIKQSYQENIQKKNSSSNINIQSFAQQTTPSNNLIPIRKSVKKVSIVSILNSPINQPPDLLKKKSTTQKSDSSIEQLEEEVEEQDKLNQIELNYDRIIEYRTSESQVEYDLQEMYCRQVEIQTELTMIGQNYDSLKQDNIENALKYTEFIRDVNNNNNKTENQQDQNFDKMLDQLLKDAEDINIQNGVSKIQTQIQSSKRLSMYGGTSKDSINLDDNSQLQQRNKQKKDQQIKQLYSFFNYSKTRLDELTDDIDQKKITIVSLQFQNENLSNQIKQLQDEIHKLKLQSIDDRIQIQDLKTKQEHASIIQHVNVEQNLISSQPLSQQNEHKQQKQQQQPKKGVKNRIPQLGQKVTISYDFQKNQSKLLIDKVKSKNMSKFTNFLPIKAVLKYITTLYFDKIHNQKEQKQLKDQDMSAFIYNYYMQQFGYTKVTEQRFMILVLSIKKNIKLVRVNIFAKFMGLFEENQNYSANEQQRYLEALEYVTNQQNLGISIKDNESESRYFIPYVRALSYLSQLQQYNFSQEEFNYLKSEFEELKENDPKGQNKLGIIDFDLMMIRVLQIFRNNVEKTKAYVINAFAASDLDGNGMCNIDEWLLLNRHIEGEKYDEDKLVDAFEENADLIVEEEKNLSFETFSILCMSLELFSDAAQNKFLKVRNNQDVLVRFQQLQTMWPEEYTKCLQKLSASELEEQEKQKWSTILNVLNDKILSNPEQVKPLLIAHKIFIEEIK</sequence>
<feature type="compositionally biased region" description="Polar residues" evidence="2">
    <location>
        <begin position="503"/>
        <end position="518"/>
    </location>
</feature>
<protein>
    <recommendedName>
        <fullName evidence="5">EF-hand domain-containing protein</fullName>
    </recommendedName>
</protein>
<feature type="compositionally biased region" description="Polar residues" evidence="2">
    <location>
        <begin position="1"/>
        <end position="14"/>
    </location>
</feature>
<name>A0A8S1TGV9_9CILI</name>
<feature type="region of interest" description="Disordered" evidence="2">
    <location>
        <begin position="617"/>
        <end position="638"/>
    </location>
</feature>
<gene>
    <name evidence="3" type="ORF">PPENT_87.1.T0210140</name>
</gene>
<dbReference type="PROSITE" id="PS00018">
    <property type="entry name" value="EF_HAND_1"/>
    <property type="match status" value="1"/>
</dbReference>
<evidence type="ECO:0000256" key="2">
    <source>
        <dbReference type="SAM" id="MobiDB-lite"/>
    </source>
</evidence>
<dbReference type="EMBL" id="CAJJDO010000021">
    <property type="protein sequence ID" value="CAD8151037.1"/>
    <property type="molecule type" value="Genomic_DNA"/>
</dbReference>
<dbReference type="AlphaFoldDB" id="A0A8S1TGV9"/>
<keyword evidence="1" id="KW-0175">Coiled coil</keyword>
<feature type="region of interest" description="Disordered" evidence="2">
    <location>
        <begin position="501"/>
        <end position="522"/>
    </location>
</feature>
<dbReference type="PANTHER" id="PTHR34894:SF5">
    <property type="entry name" value="EF-HAND DOMAIN-CONTAINING PROTEIN"/>
    <property type="match status" value="1"/>
</dbReference>
<feature type="region of interest" description="Disordered" evidence="2">
    <location>
        <begin position="352"/>
        <end position="375"/>
    </location>
</feature>
<evidence type="ECO:0008006" key="5">
    <source>
        <dbReference type="Google" id="ProtNLM"/>
    </source>
</evidence>
<evidence type="ECO:0000256" key="1">
    <source>
        <dbReference type="SAM" id="Coils"/>
    </source>
</evidence>
<evidence type="ECO:0000313" key="3">
    <source>
        <dbReference type="EMBL" id="CAD8151037.1"/>
    </source>
</evidence>
<feature type="coiled-coil region" evidence="1">
    <location>
        <begin position="194"/>
        <end position="284"/>
    </location>
</feature>
<dbReference type="OrthoDB" id="301016at2759"/>
<dbReference type="PANTHER" id="PTHR34894">
    <property type="entry name" value="SAM-DEPENDENT METHYLTRANSFERASE RSMI, CONSERVED SITE"/>
    <property type="match status" value="1"/>
</dbReference>
<feature type="coiled-coil region" evidence="1">
    <location>
        <begin position="555"/>
        <end position="582"/>
    </location>
</feature>
<proteinExistence type="predicted"/>
<reference evidence="3" key="1">
    <citation type="submission" date="2021-01" db="EMBL/GenBank/DDBJ databases">
        <authorList>
            <consortium name="Genoscope - CEA"/>
            <person name="William W."/>
        </authorList>
    </citation>
    <scope>NUCLEOTIDE SEQUENCE</scope>
</reference>
<dbReference type="Proteomes" id="UP000689195">
    <property type="component" value="Unassembled WGS sequence"/>
</dbReference>
<accession>A0A8S1TGV9</accession>
<feature type="region of interest" description="Disordered" evidence="2">
    <location>
        <begin position="1"/>
        <end position="38"/>
    </location>
</feature>
<organism evidence="3 4">
    <name type="scientific">Paramecium pentaurelia</name>
    <dbReference type="NCBI Taxonomy" id="43138"/>
    <lineage>
        <taxon>Eukaryota</taxon>
        <taxon>Sar</taxon>
        <taxon>Alveolata</taxon>
        <taxon>Ciliophora</taxon>
        <taxon>Intramacronucleata</taxon>
        <taxon>Oligohymenophorea</taxon>
        <taxon>Peniculida</taxon>
        <taxon>Parameciidae</taxon>
        <taxon>Paramecium</taxon>
    </lineage>
</organism>
<dbReference type="InterPro" id="IPR018247">
    <property type="entry name" value="EF_Hand_1_Ca_BS"/>
</dbReference>
<comment type="caution">
    <text evidence="3">The sequence shown here is derived from an EMBL/GenBank/DDBJ whole genome shotgun (WGS) entry which is preliminary data.</text>
</comment>
<evidence type="ECO:0000313" key="4">
    <source>
        <dbReference type="Proteomes" id="UP000689195"/>
    </source>
</evidence>
<keyword evidence="4" id="KW-1185">Reference proteome</keyword>